<dbReference type="InParanoid" id="A5DKM8"/>
<evidence type="ECO:0000313" key="7">
    <source>
        <dbReference type="Proteomes" id="UP000001997"/>
    </source>
</evidence>
<proteinExistence type="inferred from homology"/>
<evidence type="ECO:0000256" key="2">
    <source>
        <dbReference type="RuleBase" id="RU367048"/>
    </source>
</evidence>
<dbReference type="FunCoup" id="A5DKM8">
    <property type="interactions" value="550"/>
</dbReference>
<sequence>MLPRPQLGSKKSLILPKHTSELASDATTQLTVSNISSTPDEIQPSTSVVSAEEPDEDDDTEDLQSILHSYIRKDRSPNNGDEVSLAKMNLASCENVPNDEFLTKYVLSSRSDQKEVFHHKLKHFFVLSNAGKPIYSLNGADKVIVGFMGLITALVSSVEETMDQQLQHINYGESQIVIYNREPLILVAVSKLYHENKTHLASQLEYIYSYLLSILSKPAITRSYQNRMNYDLRKVLTALDFQNLDGICTQLSYGQIVEMGISGVCGLEFFTSHLLDSALPSIRITNTVRKKLNGVLQSCRKIKEPETRSVLSLSKHDDVVSDLLFSLLVAPPNKIIGLARPKNHQLSHRDLSILTYIISSVTSDGNSSSEDLWIPVCMPDFNSNGFLYAFIKNFDLASYVVVDGKNVPPQPVQIVLLSSNKNTFDTMQTIANNILNDITWSESLRCGLSDDLVSSTQYPVGVDHFVFKSVKHNQFISSDMAKWSANGTSAASIQLTKFLSTLYNSKSEPIGDPESPDKKLTYLKWNFDDWSVTGLRLSDTSYEFYSLCNHSIVSQDLINTSMTIIKWCRNNIRRLTLEEAIF</sequence>
<evidence type="ECO:0000256" key="3">
    <source>
        <dbReference type="SAM" id="MobiDB-lite"/>
    </source>
</evidence>
<comment type="similarity">
    <text evidence="1 2">Belongs to the MON1/SAND family.</text>
</comment>
<dbReference type="PANTHER" id="PTHR13027:SF7">
    <property type="entry name" value="VACUOLAR FUSION PROTEIN MON1 HOMOLOG"/>
    <property type="match status" value="1"/>
</dbReference>
<dbReference type="OMA" id="NDSEANF"/>
<evidence type="ECO:0000259" key="4">
    <source>
        <dbReference type="Pfam" id="PF19036"/>
    </source>
</evidence>
<dbReference type="Pfam" id="PF19037">
    <property type="entry name" value="Fuz_longin_2"/>
    <property type="match status" value="1"/>
</dbReference>
<name>A5DKM8_PICGU</name>
<feature type="domain" description="FUZ/MON1/HPS1 first Longin" evidence="4">
    <location>
        <begin position="122"/>
        <end position="241"/>
    </location>
</feature>
<dbReference type="VEuPathDB" id="FungiDB:PGUG_03829"/>
<dbReference type="InterPro" id="IPR043972">
    <property type="entry name" value="FUZ/MON1/HPS1_longin_1"/>
</dbReference>
<organism evidence="6 7">
    <name type="scientific">Meyerozyma guilliermondii (strain ATCC 6260 / CBS 566 / DSM 6381 / JCM 1539 / NBRC 10279 / NRRL Y-324)</name>
    <name type="common">Yeast</name>
    <name type="synonym">Candida guilliermondii</name>
    <dbReference type="NCBI Taxonomy" id="294746"/>
    <lineage>
        <taxon>Eukaryota</taxon>
        <taxon>Fungi</taxon>
        <taxon>Dikarya</taxon>
        <taxon>Ascomycota</taxon>
        <taxon>Saccharomycotina</taxon>
        <taxon>Pichiomycetes</taxon>
        <taxon>Debaryomycetaceae</taxon>
        <taxon>Meyerozyma</taxon>
    </lineage>
</organism>
<dbReference type="InterPro" id="IPR043971">
    <property type="entry name" value="FUZ/MON1/HPS1_longin_2"/>
</dbReference>
<dbReference type="STRING" id="294746.A5DKM8"/>
<dbReference type="InterPro" id="IPR004353">
    <property type="entry name" value="Mon1"/>
</dbReference>
<dbReference type="GO" id="GO:0035658">
    <property type="term" value="C:Mon1-Ccz1 complex"/>
    <property type="evidence" value="ECO:0007669"/>
    <property type="project" value="TreeGrafter"/>
</dbReference>
<dbReference type="RefSeq" id="XP_001484448.2">
    <property type="nucleotide sequence ID" value="XM_001484398.1"/>
</dbReference>
<comment type="function">
    <text evidence="2">Required for multiple vacuole delivery pathways including the cytoplasm to vacuole transport (Cvt), autophagy, pexophagy and endocytosis.</text>
</comment>
<evidence type="ECO:0000259" key="5">
    <source>
        <dbReference type="Pfam" id="PF19037"/>
    </source>
</evidence>
<dbReference type="GO" id="GO:0006623">
    <property type="term" value="P:protein targeting to vacuole"/>
    <property type="evidence" value="ECO:0007669"/>
    <property type="project" value="UniProtKB-UniRule"/>
</dbReference>
<protein>
    <recommendedName>
        <fullName evidence="2">Vacuolar fusion protein MON1</fullName>
    </recommendedName>
</protein>
<evidence type="ECO:0000313" key="6">
    <source>
        <dbReference type="EMBL" id="EDK39731.2"/>
    </source>
</evidence>
<dbReference type="GO" id="GO:0032585">
    <property type="term" value="C:multivesicular body membrane"/>
    <property type="evidence" value="ECO:0007669"/>
    <property type="project" value="UniProtKB-SubCell"/>
</dbReference>
<dbReference type="Proteomes" id="UP000001997">
    <property type="component" value="Unassembled WGS sequence"/>
</dbReference>
<feature type="region of interest" description="Disordered" evidence="3">
    <location>
        <begin position="31"/>
        <end position="59"/>
    </location>
</feature>
<dbReference type="OrthoDB" id="272411at2759"/>
<keyword evidence="2" id="KW-0653">Protein transport</keyword>
<dbReference type="PANTHER" id="PTHR13027">
    <property type="entry name" value="SAND PROTEIN-RELATED"/>
    <property type="match status" value="1"/>
</dbReference>
<dbReference type="EMBL" id="CH408158">
    <property type="protein sequence ID" value="EDK39731.2"/>
    <property type="molecule type" value="Genomic_DNA"/>
</dbReference>
<keyword evidence="7" id="KW-1185">Reference proteome</keyword>
<dbReference type="AlphaFoldDB" id="A5DKM8"/>
<dbReference type="GO" id="GO:0000329">
    <property type="term" value="C:fungal-type vacuole membrane"/>
    <property type="evidence" value="ECO:0007669"/>
    <property type="project" value="TreeGrafter"/>
</dbReference>
<accession>A5DKM8</accession>
<keyword evidence="2" id="KW-0813">Transport</keyword>
<keyword evidence="2" id="KW-0967">Endosome</keyword>
<dbReference type="eggNOG" id="KOG0997">
    <property type="taxonomic scope" value="Eukaryota"/>
</dbReference>
<dbReference type="Pfam" id="PF19036">
    <property type="entry name" value="Fuz_longin_1"/>
    <property type="match status" value="1"/>
</dbReference>
<keyword evidence="2" id="KW-0072">Autophagy</keyword>
<dbReference type="GO" id="GO:0006914">
    <property type="term" value="P:autophagy"/>
    <property type="evidence" value="ECO:0007669"/>
    <property type="project" value="UniProtKB-UniRule"/>
</dbReference>
<dbReference type="KEGG" id="pgu:PGUG_03829"/>
<feature type="region of interest" description="Disordered" evidence="3">
    <location>
        <begin position="1"/>
        <end position="20"/>
    </location>
</feature>
<keyword evidence="2" id="KW-0472">Membrane</keyword>
<comment type="subcellular location">
    <subcellularLocation>
        <location evidence="2">Endosome</location>
        <location evidence="2">Multivesicular body membrane</location>
        <topology evidence="2">Peripheral membrane protein</topology>
    </subcellularLocation>
    <subcellularLocation>
        <location evidence="2">Prevacuolar compartment membrane</location>
        <topology evidence="2">Peripheral membrane protein</topology>
    </subcellularLocation>
    <subcellularLocation>
        <location evidence="2">Vacuole membrane</location>
        <topology evidence="2">Peripheral membrane protein</topology>
    </subcellularLocation>
</comment>
<feature type="domain" description="FUZ/MON1/HPS1 second Longin" evidence="5">
    <location>
        <begin position="322"/>
        <end position="434"/>
    </location>
</feature>
<dbReference type="GeneID" id="5126280"/>
<keyword evidence="2" id="KW-0926">Vacuole</keyword>
<dbReference type="PRINTS" id="PR01546">
    <property type="entry name" value="YEAST73DUF"/>
</dbReference>
<dbReference type="HOGENOM" id="CLU_025637_0_0_1"/>
<gene>
    <name evidence="6" type="ORF">PGUG_03829</name>
</gene>
<dbReference type="GO" id="GO:0016192">
    <property type="term" value="P:vesicle-mediated transport"/>
    <property type="evidence" value="ECO:0007669"/>
    <property type="project" value="InterPro"/>
</dbReference>
<evidence type="ECO:0000256" key="1">
    <source>
        <dbReference type="ARBA" id="ARBA00008968"/>
    </source>
</evidence>
<reference evidence="6 7" key="1">
    <citation type="journal article" date="2009" name="Nature">
        <title>Evolution of pathogenicity and sexual reproduction in eight Candida genomes.</title>
        <authorList>
            <person name="Butler G."/>
            <person name="Rasmussen M.D."/>
            <person name="Lin M.F."/>
            <person name="Santos M.A."/>
            <person name="Sakthikumar S."/>
            <person name="Munro C.A."/>
            <person name="Rheinbay E."/>
            <person name="Grabherr M."/>
            <person name="Forche A."/>
            <person name="Reedy J.L."/>
            <person name="Agrafioti I."/>
            <person name="Arnaud M.B."/>
            <person name="Bates S."/>
            <person name="Brown A.J."/>
            <person name="Brunke S."/>
            <person name="Costanzo M.C."/>
            <person name="Fitzpatrick D.A."/>
            <person name="de Groot P.W."/>
            <person name="Harris D."/>
            <person name="Hoyer L.L."/>
            <person name="Hube B."/>
            <person name="Klis F.M."/>
            <person name="Kodira C."/>
            <person name="Lennard N."/>
            <person name="Logue M.E."/>
            <person name="Martin R."/>
            <person name="Neiman A.M."/>
            <person name="Nikolaou E."/>
            <person name="Quail M.A."/>
            <person name="Quinn J."/>
            <person name="Santos M.C."/>
            <person name="Schmitzberger F.F."/>
            <person name="Sherlock G."/>
            <person name="Shah P."/>
            <person name="Silverstein K.A."/>
            <person name="Skrzypek M.S."/>
            <person name="Soll D."/>
            <person name="Staggs R."/>
            <person name="Stansfield I."/>
            <person name="Stumpf M.P."/>
            <person name="Sudbery P.E."/>
            <person name="Srikantha T."/>
            <person name="Zeng Q."/>
            <person name="Berman J."/>
            <person name="Berriman M."/>
            <person name="Heitman J."/>
            <person name="Gow N.A."/>
            <person name="Lorenz M.C."/>
            <person name="Birren B.W."/>
            <person name="Kellis M."/>
            <person name="Cuomo C.A."/>
        </authorList>
    </citation>
    <scope>NUCLEOTIDE SEQUENCE [LARGE SCALE GENOMIC DNA]</scope>
    <source>
        <strain evidence="7">ATCC 6260 / CBS 566 / DSM 6381 / JCM 1539 / NBRC 10279 / NRRL Y-324</strain>
    </source>
</reference>
<feature type="compositionally biased region" description="Polar residues" evidence="3">
    <location>
        <begin position="31"/>
        <end position="49"/>
    </location>
</feature>